<evidence type="ECO:0000313" key="3">
    <source>
        <dbReference type="Proteomes" id="UP000335636"/>
    </source>
</evidence>
<name>A0A5E4AI73_MARMO</name>
<feature type="region of interest" description="Disordered" evidence="1">
    <location>
        <begin position="1"/>
        <end position="23"/>
    </location>
</feature>
<reference evidence="2" key="1">
    <citation type="submission" date="2019-04" db="EMBL/GenBank/DDBJ databases">
        <authorList>
            <person name="Alioto T."/>
            <person name="Alioto T."/>
        </authorList>
    </citation>
    <scope>NUCLEOTIDE SEQUENCE [LARGE SCALE GENOMIC DNA]</scope>
</reference>
<dbReference type="AlphaFoldDB" id="A0A5E4AI73"/>
<organism evidence="2 3">
    <name type="scientific">Marmota monax</name>
    <name type="common">Woodchuck</name>
    <dbReference type="NCBI Taxonomy" id="9995"/>
    <lineage>
        <taxon>Eukaryota</taxon>
        <taxon>Metazoa</taxon>
        <taxon>Chordata</taxon>
        <taxon>Craniata</taxon>
        <taxon>Vertebrata</taxon>
        <taxon>Euteleostomi</taxon>
        <taxon>Mammalia</taxon>
        <taxon>Eutheria</taxon>
        <taxon>Euarchontoglires</taxon>
        <taxon>Glires</taxon>
        <taxon>Rodentia</taxon>
        <taxon>Sciuromorpha</taxon>
        <taxon>Sciuridae</taxon>
        <taxon>Xerinae</taxon>
        <taxon>Marmotini</taxon>
        <taxon>Marmota</taxon>
    </lineage>
</organism>
<sequence length="78" mass="8781">MLWYKRGKTQHCSQGPRHSEGCAGCVRRAPGGRQGRRAWQLEVVSWAKYATERRDQGGQSKHVSGKDENQEAVSNALR</sequence>
<proteinExistence type="predicted"/>
<evidence type="ECO:0000256" key="1">
    <source>
        <dbReference type="SAM" id="MobiDB-lite"/>
    </source>
</evidence>
<feature type="non-terminal residue" evidence="2">
    <location>
        <position position="78"/>
    </location>
</feature>
<protein>
    <submittedName>
        <fullName evidence="2">Uncharacterized protein</fullName>
    </submittedName>
</protein>
<feature type="region of interest" description="Disordered" evidence="1">
    <location>
        <begin position="52"/>
        <end position="78"/>
    </location>
</feature>
<dbReference type="EMBL" id="CABDUW010000074">
    <property type="protein sequence ID" value="VTJ57067.1"/>
    <property type="molecule type" value="Genomic_DNA"/>
</dbReference>
<gene>
    <name evidence="2" type="ORF">MONAX_5E012445</name>
</gene>
<dbReference type="Proteomes" id="UP000335636">
    <property type="component" value="Unassembled WGS sequence"/>
</dbReference>
<keyword evidence="3" id="KW-1185">Reference proteome</keyword>
<evidence type="ECO:0000313" key="2">
    <source>
        <dbReference type="EMBL" id="VTJ57067.1"/>
    </source>
</evidence>
<accession>A0A5E4AI73</accession>
<comment type="caution">
    <text evidence="2">The sequence shown here is derived from an EMBL/GenBank/DDBJ whole genome shotgun (WGS) entry which is preliminary data.</text>
</comment>